<dbReference type="PANTHER" id="PTHR23115">
    <property type="entry name" value="TRANSLATION FACTOR"/>
    <property type="match status" value="1"/>
</dbReference>
<evidence type="ECO:0000256" key="2">
    <source>
        <dbReference type="ARBA" id="ARBA00023134"/>
    </source>
</evidence>
<dbReference type="GO" id="GO:0005525">
    <property type="term" value="F:GTP binding"/>
    <property type="evidence" value="ECO:0007669"/>
    <property type="project" value="UniProtKB-KW"/>
</dbReference>
<dbReference type="Gene3D" id="3.40.50.300">
    <property type="entry name" value="P-loop containing nucleotide triphosphate hydrolases"/>
    <property type="match status" value="1"/>
</dbReference>
<reference evidence="3 4" key="1">
    <citation type="journal article" date="2022" name="Nat. Genet.">
        <title>Improved pea reference genome and pan-genome highlight genomic features and evolutionary characteristics.</title>
        <authorList>
            <person name="Yang T."/>
            <person name="Liu R."/>
            <person name="Luo Y."/>
            <person name="Hu S."/>
            <person name="Wang D."/>
            <person name="Wang C."/>
            <person name="Pandey M.K."/>
            <person name="Ge S."/>
            <person name="Xu Q."/>
            <person name="Li N."/>
            <person name="Li G."/>
            <person name="Huang Y."/>
            <person name="Saxena R.K."/>
            <person name="Ji Y."/>
            <person name="Li M."/>
            <person name="Yan X."/>
            <person name="He Y."/>
            <person name="Liu Y."/>
            <person name="Wang X."/>
            <person name="Xiang C."/>
            <person name="Varshney R.K."/>
            <person name="Ding H."/>
            <person name="Gao S."/>
            <person name="Zong X."/>
        </authorList>
    </citation>
    <scope>NUCLEOTIDE SEQUENCE [LARGE SCALE GENOMIC DNA]</scope>
    <source>
        <strain evidence="3 4">cv. Zhongwan 6</strain>
    </source>
</reference>
<dbReference type="SUPFAM" id="SSF109604">
    <property type="entry name" value="HD-domain/PDEase-like"/>
    <property type="match status" value="1"/>
</dbReference>
<dbReference type="SUPFAM" id="SSF52540">
    <property type="entry name" value="P-loop containing nucleoside triphosphate hydrolases"/>
    <property type="match status" value="1"/>
</dbReference>
<dbReference type="AlphaFoldDB" id="A0A9D4WB68"/>
<proteinExistence type="predicted"/>
<dbReference type="Proteomes" id="UP001058974">
    <property type="component" value="Chromosome 6"/>
</dbReference>
<dbReference type="Pfam" id="PF13328">
    <property type="entry name" value="HD_4"/>
    <property type="match status" value="1"/>
</dbReference>
<dbReference type="Gene3D" id="1.10.3210.10">
    <property type="entry name" value="Hypothetical protein af1432"/>
    <property type="match status" value="1"/>
</dbReference>
<dbReference type="InterPro" id="IPR027417">
    <property type="entry name" value="P-loop_NTPase"/>
</dbReference>
<gene>
    <name evidence="3" type="ORF">KIW84_064258</name>
</gene>
<keyword evidence="2" id="KW-0342">GTP-binding</keyword>
<dbReference type="InterPro" id="IPR050100">
    <property type="entry name" value="TRAFAC_GTPase_members"/>
</dbReference>
<dbReference type="InterPro" id="IPR046805">
    <property type="entry name" value="Tra1_ring"/>
</dbReference>
<comment type="caution">
    <text evidence="3">The sequence shown here is derived from an EMBL/GenBank/DDBJ whole genome shotgun (WGS) entry which is preliminary data.</text>
</comment>
<keyword evidence="1" id="KW-0547">Nucleotide-binding</keyword>
<name>A0A9D4WB68_PEA</name>
<organism evidence="3 4">
    <name type="scientific">Pisum sativum</name>
    <name type="common">Garden pea</name>
    <name type="synonym">Lathyrus oleraceus</name>
    <dbReference type="NCBI Taxonomy" id="3888"/>
    <lineage>
        <taxon>Eukaryota</taxon>
        <taxon>Viridiplantae</taxon>
        <taxon>Streptophyta</taxon>
        <taxon>Embryophyta</taxon>
        <taxon>Tracheophyta</taxon>
        <taxon>Spermatophyta</taxon>
        <taxon>Magnoliopsida</taxon>
        <taxon>eudicotyledons</taxon>
        <taxon>Gunneridae</taxon>
        <taxon>Pentapetalae</taxon>
        <taxon>rosids</taxon>
        <taxon>fabids</taxon>
        <taxon>Fabales</taxon>
        <taxon>Fabaceae</taxon>
        <taxon>Papilionoideae</taxon>
        <taxon>50 kb inversion clade</taxon>
        <taxon>NPAAA clade</taxon>
        <taxon>Hologalegina</taxon>
        <taxon>IRL clade</taxon>
        <taxon>Fabeae</taxon>
        <taxon>Lathyrus</taxon>
    </lineage>
</organism>
<evidence type="ECO:0000256" key="1">
    <source>
        <dbReference type="ARBA" id="ARBA00022741"/>
    </source>
</evidence>
<accession>A0A9D4WB68</accession>
<protein>
    <submittedName>
        <fullName evidence="3">Uncharacterized protein</fullName>
    </submittedName>
</protein>
<evidence type="ECO:0000313" key="3">
    <source>
        <dbReference type="EMBL" id="KAI5398805.1"/>
    </source>
</evidence>
<dbReference type="Pfam" id="PF20206">
    <property type="entry name" value="Tra1_ring"/>
    <property type="match status" value="1"/>
</dbReference>
<keyword evidence="4" id="KW-1185">Reference proteome</keyword>
<dbReference type="Gramene" id="Psat06G0425800-T1">
    <property type="protein sequence ID" value="KAI5398805.1"/>
    <property type="gene ID" value="KIW84_064258"/>
</dbReference>
<dbReference type="EMBL" id="JAMSHJ010000006">
    <property type="protein sequence ID" value="KAI5398805.1"/>
    <property type="molecule type" value="Genomic_DNA"/>
</dbReference>
<dbReference type="InterPro" id="IPR031157">
    <property type="entry name" value="G_TR_CS"/>
</dbReference>
<dbReference type="PROSITE" id="PS00301">
    <property type="entry name" value="G_TR_1"/>
    <property type="match status" value="1"/>
</dbReference>
<sequence length="307" mass="35286">MIYKLGGIDKRVIEIFEKEAAEMNKRSFKYVWVLDKLKAERERGITIDIALWKFETTNFEAGEEPKIVVAIIDLFHLFPPATSKFLDELITMTIDLEGAFPPGKVYSEINSPYPLPITKFLNRYAPIAVDYFLARLSEPRYFRRFMYIVYSKFGQPLRDELAKSPQKILSKDLHLSQFMSKSHKQTTSDMLSSIPSLQDYRMEPNRTGLSMSNKLILIDLKGFSKLSHLIKIAQDNSTTSKFVEADCRTTMFFATADTRVVLIKLAFRILSTVILDAFHVSKKQRFAKETLEISTPLANLLDLCTLL</sequence>
<evidence type="ECO:0000313" key="4">
    <source>
        <dbReference type="Proteomes" id="UP001058974"/>
    </source>
</evidence>